<proteinExistence type="predicted"/>
<feature type="transmembrane region" description="Helical" evidence="1">
    <location>
        <begin position="12"/>
        <end position="35"/>
    </location>
</feature>
<dbReference type="STRING" id="42354.SAMN05216333_11952"/>
<evidence type="ECO:0000256" key="1">
    <source>
        <dbReference type="SAM" id="Phobius"/>
    </source>
</evidence>
<gene>
    <name evidence="2" type="ORF">SAMN05216333_11952</name>
</gene>
<accession>A0A1H8SLZ1</accession>
<sequence length="199" mass="21314">MNNPCAHNSRPAYWRTCAGIWSFAAIFLMAIQGLAVATGSQKHPLTAIEIAGVSLTTPAEKIPDILQAQGYTQVNSSLYTKSEPAPNGRSTVYRVEIDDTATSRELGYFRSLTGGRNKSPSSRDATIPDSEITMVRQLYDAVCNVGEDLQSERKCAPPQPASVMINHGMMLTVDANYSVLLKASDSSTSVVVKGSGAGR</sequence>
<name>A0A1H8SLZ1_9PROT</name>
<evidence type="ECO:0000313" key="3">
    <source>
        <dbReference type="Proteomes" id="UP000198814"/>
    </source>
</evidence>
<dbReference type="Proteomes" id="UP000198814">
    <property type="component" value="Unassembled WGS sequence"/>
</dbReference>
<dbReference type="EMBL" id="FODO01000019">
    <property type="protein sequence ID" value="SEO79702.1"/>
    <property type="molecule type" value="Genomic_DNA"/>
</dbReference>
<reference evidence="3" key="1">
    <citation type="submission" date="2016-10" db="EMBL/GenBank/DDBJ databases">
        <authorList>
            <person name="Varghese N."/>
            <person name="Submissions S."/>
        </authorList>
    </citation>
    <scope>NUCLEOTIDE SEQUENCE [LARGE SCALE GENOMIC DNA]</scope>
    <source>
        <strain evidence="3">Nm76</strain>
    </source>
</reference>
<keyword evidence="3" id="KW-1185">Reference proteome</keyword>
<protein>
    <submittedName>
        <fullName evidence="2">Uncharacterized protein</fullName>
    </submittedName>
</protein>
<keyword evidence="1" id="KW-1133">Transmembrane helix</keyword>
<organism evidence="2 3">
    <name type="scientific">Nitrosomonas oligotropha</name>
    <dbReference type="NCBI Taxonomy" id="42354"/>
    <lineage>
        <taxon>Bacteria</taxon>
        <taxon>Pseudomonadati</taxon>
        <taxon>Pseudomonadota</taxon>
        <taxon>Betaproteobacteria</taxon>
        <taxon>Nitrosomonadales</taxon>
        <taxon>Nitrosomonadaceae</taxon>
        <taxon>Nitrosomonas</taxon>
    </lineage>
</organism>
<evidence type="ECO:0000313" key="2">
    <source>
        <dbReference type="EMBL" id="SEO79702.1"/>
    </source>
</evidence>
<keyword evidence="1" id="KW-0812">Transmembrane</keyword>
<dbReference type="AlphaFoldDB" id="A0A1H8SLZ1"/>
<keyword evidence="1" id="KW-0472">Membrane</keyword>